<dbReference type="RefSeq" id="WP_259625571.1">
    <property type="nucleotide sequence ID" value="NZ_JANYMP010000012.1"/>
</dbReference>
<gene>
    <name evidence="1" type="ORF">NZH93_24735</name>
</gene>
<accession>A0A9X3AI26</accession>
<keyword evidence="2" id="KW-1185">Reference proteome</keyword>
<dbReference type="EMBL" id="JANYMP010000012">
    <property type="protein sequence ID" value="MCS7480075.1"/>
    <property type="molecule type" value="Genomic_DNA"/>
</dbReference>
<name>A0A9X3AI26_9PSEU</name>
<dbReference type="InterPro" id="IPR016181">
    <property type="entry name" value="Acyl_CoA_acyltransferase"/>
</dbReference>
<dbReference type="Gene3D" id="3.40.630.30">
    <property type="match status" value="1"/>
</dbReference>
<dbReference type="SUPFAM" id="SSF55729">
    <property type="entry name" value="Acyl-CoA N-acyltransferases (Nat)"/>
    <property type="match status" value="1"/>
</dbReference>
<dbReference type="Proteomes" id="UP001141259">
    <property type="component" value="Unassembled WGS sequence"/>
</dbReference>
<organism evidence="1 2">
    <name type="scientific">Umezawaea endophytica</name>
    <dbReference type="NCBI Taxonomy" id="1654476"/>
    <lineage>
        <taxon>Bacteria</taxon>
        <taxon>Bacillati</taxon>
        <taxon>Actinomycetota</taxon>
        <taxon>Actinomycetes</taxon>
        <taxon>Pseudonocardiales</taxon>
        <taxon>Pseudonocardiaceae</taxon>
        <taxon>Umezawaea</taxon>
    </lineage>
</organism>
<proteinExistence type="predicted"/>
<evidence type="ECO:0000313" key="2">
    <source>
        <dbReference type="Proteomes" id="UP001141259"/>
    </source>
</evidence>
<protein>
    <submittedName>
        <fullName evidence="1">N-acetyltransferase</fullName>
    </submittedName>
</protein>
<comment type="caution">
    <text evidence="1">The sequence shown here is derived from an EMBL/GenBank/DDBJ whole genome shotgun (WGS) entry which is preliminary data.</text>
</comment>
<sequence>MPWLPADFTHPTTVPVAEDRHLRPIRATDVDLDYPLVMGARERLWAVYGEAWGWPPATMTHEEDRVDLARHEREANEHKSFNYALFNTDETELFGCVYVDPPQKQGGDAEISWWTVDDTDLDTFVPTWIAKAWPFTNPCHVGRDLTWTEWIALPDR</sequence>
<dbReference type="AlphaFoldDB" id="A0A9X3AI26"/>
<evidence type="ECO:0000313" key="1">
    <source>
        <dbReference type="EMBL" id="MCS7480075.1"/>
    </source>
</evidence>
<reference evidence="1" key="1">
    <citation type="submission" date="2022-08" db="EMBL/GenBank/DDBJ databases">
        <authorList>
            <person name="Tistechok S."/>
            <person name="Samborskyy M."/>
            <person name="Roman I."/>
        </authorList>
    </citation>
    <scope>NUCLEOTIDE SEQUENCE</scope>
    <source>
        <strain evidence="1">DSM 103496</strain>
    </source>
</reference>